<dbReference type="InterPro" id="IPR036322">
    <property type="entry name" value="WD40_repeat_dom_sf"/>
</dbReference>
<dbReference type="PANTHER" id="PTHR19857:SF8">
    <property type="entry name" value="ANGIO-ASSOCIATED MIGRATORY CELL PROTEIN"/>
    <property type="match status" value="1"/>
</dbReference>
<proteinExistence type="predicted"/>
<evidence type="ECO:0000256" key="4">
    <source>
        <dbReference type="SAM" id="MobiDB-lite"/>
    </source>
</evidence>
<accession>A0AAV9U815</accession>
<feature type="compositionally biased region" description="Low complexity" evidence="4">
    <location>
        <begin position="113"/>
        <end position="124"/>
    </location>
</feature>
<evidence type="ECO:0000313" key="6">
    <source>
        <dbReference type="Proteomes" id="UP001375240"/>
    </source>
</evidence>
<dbReference type="SUPFAM" id="SSF50978">
    <property type="entry name" value="WD40 repeat-like"/>
    <property type="match status" value="1"/>
</dbReference>
<dbReference type="InterPro" id="IPR015943">
    <property type="entry name" value="WD40/YVTN_repeat-like_dom_sf"/>
</dbReference>
<sequence>MGSPHHTPAVGPDDLNDDDQPTFISNNDALEEIIPDDDQPMDDISDDEAAAEPGSSSTAYRGEGAGESIEIDLVNDSVAHFDAHTDSIYSIALNPRIPVVATGGGDDVAYIWPSTPATTQSSTPRGQERAGQSSIFKVDEHGESVTAVAFTASGEFLISGSMNGKVQVTRCINASEPLAATSWKKIAEVQEVDEISWLVAHPSADVFALGAADGSVWVYSIDAAAVGAELVIKQALYNHTAGCTAGVFAKDGTLLATVSEDSRLFVHNVETGEVVASFGPEDARFNVDGGLYAVAANPAGTVIVAGGATGECKVVALPTAGTATGGRSAGARGRGSATAGTQSAQILATLSTQSESIESLAFSPTLPLLASASVDKTIVLYDTQRWTVRRTITGHEDSVVKVQFGAGQQDGWMLTSCSMDRTVRRWDCRTGEEKFKWQGHADGVLGFVIDGPRVITAGDDNVALIFEETASAPVVASSTGGP</sequence>
<keyword evidence="2" id="KW-0677">Repeat</keyword>
<dbReference type="EMBL" id="JAVHNQ010000011">
    <property type="protein sequence ID" value="KAK6336176.1"/>
    <property type="molecule type" value="Genomic_DNA"/>
</dbReference>
<dbReference type="InterPro" id="IPR051179">
    <property type="entry name" value="WD_repeat_multifunction"/>
</dbReference>
<feature type="compositionally biased region" description="Acidic residues" evidence="4">
    <location>
        <begin position="29"/>
        <end position="50"/>
    </location>
</feature>
<keyword evidence="1 3" id="KW-0853">WD repeat</keyword>
<dbReference type="InterPro" id="IPR001680">
    <property type="entry name" value="WD40_rpt"/>
</dbReference>
<reference evidence="5 6" key="1">
    <citation type="submission" date="2019-10" db="EMBL/GenBank/DDBJ databases">
        <authorList>
            <person name="Palmer J.M."/>
        </authorList>
    </citation>
    <scope>NUCLEOTIDE SEQUENCE [LARGE SCALE GENOMIC DNA]</scope>
    <source>
        <strain evidence="5 6">TWF696</strain>
    </source>
</reference>
<keyword evidence="6" id="KW-1185">Reference proteome</keyword>
<dbReference type="Proteomes" id="UP001375240">
    <property type="component" value="Unassembled WGS sequence"/>
</dbReference>
<name>A0AAV9U815_9PEZI</name>
<dbReference type="Pfam" id="PF00400">
    <property type="entry name" value="WD40"/>
    <property type="match status" value="4"/>
</dbReference>
<dbReference type="PROSITE" id="PS50082">
    <property type="entry name" value="WD_REPEATS_2"/>
    <property type="match status" value="4"/>
</dbReference>
<evidence type="ECO:0000256" key="1">
    <source>
        <dbReference type="ARBA" id="ARBA00022574"/>
    </source>
</evidence>
<evidence type="ECO:0000313" key="5">
    <source>
        <dbReference type="EMBL" id="KAK6336176.1"/>
    </source>
</evidence>
<dbReference type="AlphaFoldDB" id="A0AAV9U815"/>
<gene>
    <name evidence="5" type="ORF">TWF696_001739</name>
</gene>
<evidence type="ECO:0000256" key="2">
    <source>
        <dbReference type="ARBA" id="ARBA00022737"/>
    </source>
</evidence>
<feature type="repeat" description="WD" evidence="3">
    <location>
        <begin position="81"/>
        <end position="112"/>
    </location>
</feature>
<evidence type="ECO:0000256" key="3">
    <source>
        <dbReference type="PROSITE-ProRule" id="PRU00221"/>
    </source>
</evidence>
<feature type="repeat" description="WD" evidence="3">
    <location>
        <begin position="138"/>
        <end position="168"/>
    </location>
</feature>
<evidence type="ECO:0008006" key="7">
    <source>
        <dbReference type="Google" id="ProtNLM"/>
    </source>
</evidence>
<feature type="region of interest" description="Disordered" evidence="4">
    <location>
        <begin position="1"/>
        <end position="62"/>
    </location>
</feature>
<organism evidence="5 6">
    <name type="scientific">Orbilia brochopaga</name>
    <dbReference type="NCBI Taxonomy" id="3140254"/>
    <lineage>
        <taxon>Eukaryota</taxon>
        <taxon>Fungi</taxon>
        <taxon>Dikarya</taxon>
        <taxon>Ascomycota</taxon>
        <taxon>Pezizomycotina</taxon>
        <taxon>Orbiliomycetes</taxon>
        <taxon>Orbiliales</taxon>
        <taxon>Orbiliaceae</taxon>
        <taxon>Orbilia</taxon>
    </lineage>
</organism>
<protein>
    <recommendedName>
        <fullName evidence="7">WD40 repeat-like protein</fullName>
    </recommendedName>
</protein>
<dbReference type="Gene3D" id="2.130.10.10">
    <property type="entry name" value="YVTN repeat-like/Quinoprotein amine dehydrogenase"/>
    <property type="match status" value="1"/>
</dbReference>
<feature type="repeat" description="WD" evidence="3">
    <location>
        <begin position="350"/>
        <end position="391"/>
    </location>
</feature>
<comment type="caution">
    <text evidence="5">The sequence shown here is derived from an EMBL/GenBank/DDBJ whole genome shotgun (WGS) entry which is preliminary data.</text>
</comment>
<feature type="region of interest" description="Disordered" evidence="4">
    <location>
        <begin position="113"/>
        <end position="132"/>
    </location>
</feature>
<dbReference type="SMART" id="SM00320">
    <property type="entry name" value="WD40"/>
    <property type="match status" value="8"/>
</dbReference>
<dbReference type="PROSITE" id="PS50294">
    <property type="entry name" value="WD_REPEATS_REGION"/>
    <property type="match status" value="1"/>
</dbReference>
<feature type="repeat" description="WD" evidence="3">
    <location>
        <begin position="392"/>
        <end position="436"/>
    </location>
</feature>
<dbReference type="PANTHER" id="PTHR19857">
    <property type="entry name" value="MITOCHONDRIAL DIVISION PROTEIN 1-RELATED"/>
    <property type="match status" value="1"/>
</dbReference>